<comment type="caution">
    <text evidence="3">The sequence shown here is derived from an EMBL/GenBank/DDBJ whole genome shotgun (WGS) entry which is preliminary data.</text>
</comment>
<dbReference type="InterPro" id="IPR042001">
    <property type="entry name" value="Sortase_F"/>
</dbReference>
<evidence type="ECO:0000313" key="3">
    <source>
        <dbReference type="EMBL" id="TWV16359.1"/>
    </source>
</evidence>
<dbReference type="InterPro" id="IPR005754">
    <property type="entry name" value="Sortase"/>
</dbReference>
<evidence type="ECO:0000313" key="4">
    <source>
        <dbReference type="Proteomes" id="UP000318052"/>
    </source>
</evidence>
<evidence type="ECO:0000256" key="2">
    <source>
        <dbReference type="SAM" id="MobiDB-lite"/>
    </source>
</evidence>
<gene>
    <name evidence="3" type="ORF">FRZ02_31750</name>
</gene>
<keyword evidence="1" id="KW-0378">Hydrolase</keyword>
<dbReference type="RefSeq" id="WP_079165360.1">
    <property type="nucleotide sequence ID" value="NZ_CP152102.1"/>
</dbReference>
<feature type="compositionally biased region" description="Low complexity" evidence="2">
    <location>
        <begin position="45"/>
        <end position="61"/>
    </location>
</feature>
<protein>
    <submittedName>
        <fullName evidence="3">Class F sortase</fullName>
    </submittedName>
</protein>
<dbReference type="EMBL" id="VOGX01000092">
    <property type="protein sequence ID" value="TWV16359.1"/>
    <property type="molecule type" value="Genomic_DNA"/>
</dbReference>
<dbReference type="SUPFAM" id="SSF63817">
    <property type="entry name" value="Sortase"/>
    <property type="match status" value="1"/>
</dbReference>
<name>A0ABY3GQ83_9ACTN</name>
<organism evidence="3 4">
    <name type="scientific">Streptomyces albidoflavus</name>
    <dbReference type="NCBI Taxonomy" id="1886"/>
    <lineage>
        <taxon>Bacteria</taxon>
        <taxon>Bacillati</taxon>
        <taxon>Actinomycetota</taxon>
        <taxon>Actinomycetes</taxon>
        <taxon>Kitasatosporales</taxon>
        <taxon>Streptomycetaceae</taxon>
        <taxon>Streptomyces</taxon>
        <taxon>Streptomyces albidoflavus group</taxon>
    </lineage>
</organism>
<dbReference type="Proteomes" id="UP000318052">
    <property type="component" value="Unassembled WGS sequence"/>
</dbReference>
<dbReference type="InterPro" id="IPR023365">
    <property type="entry name" value="Sortase_dom-sf"/>
</dbReference>
<proteinExistence type="predicted"/>
<sequence length="204" mass="20814">MLFRRTGGRHGVLTVAATACAAAGGVLLAVSLPPSPPPSAPPSGVPARVEPAGPDAPAAGPARLRIPRVGVHTEVETVGLDKDGSIGMPEDADHTGWYSGSASPGSGGNAVMVGHVDSATGPAVFYGLDAVSAGDTIVVERRGAGPVRYTVTAKAVHPADAFPSAEVYRPTLTPRLTLLTCADWDSESRTYRSNLVVTAVLDRK</sequence>
<feature type="compositionally biased region" description="Pro residues" evidence="2">
    <location>
        <begin position="34"/>
        <end position="44"/>
    </location>
</feature>
<dbReference type="Gene3D" id="2.40.260.10">
    <property type="entry name" value="Sortase"/>
    <property type="match status" value="1"/>
</dbReference>
<reference evidence="4" key="1">
    <citation type="journal article" date="2019" name="Microbiol. Resour. Announc.">
        <title>Draft Genomic Sequences of Streptomyces misionensis and Streptomyces albidoflavus, bacteria applied for phytopathogen biocontrol.</title>
        <authorList>
            <person name="Pylro V."/>
            <person name="Dias A."/>
            <person name="Andreote F."/>
            <person name="Varani A."/>
            <person name="Andreote C."/>
            <person name="Bernardo E."/>
            <person name="Martins T."/>
        </authorList>
    </citation>
    <scope>NUCLEOTIDE SEQUENCE [LARGE SCALE GENOMIC DNA]</scope>
    <source>
        <strain evidence="4">77</strain>
    </source>
</reference>
<dbReference type="Pfam" id="PF04203">
    <property type="entry name" value="Sortase"/>
    <property type="match status" value="1"/>
</dbReference>
<feature type="region of interest" description="Disordered" evidence="2">
    <location>
        <begin position="34"/>
        <end position="61"/>
    </location>
</feature>
<dbReference type="CDD" id="cd05829">
    <property type="entry name" value="Sortase_F"/>
    <property type="match status" value="1"/>
</dbReference>
<dbReference type="PROSITE" id="PS51257">
    <property type="entry name" value="PROKAR_LIPOPROTEIN"/>
    <property type="match status" value="1"/>
</dbReference>
<keyword evidence="4" id="KW-1185">Reference proteome</keyword>
<accession>A0ABY3GQ83</accession>
<evidence type="ECO:0000256" key="1">
    <source>
        <dbReference type="ARBA" id="ARBA00022801"/>
    </source>
</evidence>